<accession>A0A0L8AGW8</accession>
<organism evidence="2 3">
    <name type="scientific">Roseivirga seohaensis subsp. aquiponti</name>
    <dbReference type="NCBI Taxonomy" id="1566026"/>
    <lineage>
        <taxon>Bacteria</taxon>
        <taxon>Pseudomonadati</taxon>
        <taxon>Bacteroidota</taxon>
        <taxon>Cytophagia</taxon>
        <taxon>Cytophagales</taxon>
        <taxon>Roseivirgaceae</taxon>
        <taxon>Roseivirga</taxon>
    </lineage>
</organism>
<evidence type="ECO:0000313" key="2">
    <source>
        <dbReference type="EMBL" id="KOF01536.1"/>
    </source>
</evidence>
<evidence type="ECO:0000313" key="3">
    <source>
        <dbReference type="Proteomes" id="UP000036908"/>
    </source>
</evidence>
<evidence type="ECO:0000256" key="1">
    <source>
        <dbReference type="SAM" id="Phobius"/>
    </source>
</evidence>
<proteinExistence type="predicted"/>
<gene>
    <name evidence="2" type="ORF">OB69_16825</name>
</gene>
<keyword evidence="1" id="KW-0812">Transmembrane</keyword>
<reference evidence="3" key="1">
    <citation type="submission" date="2014-11" db="EMBL/GenBank/DDBJ databases">
        <title>Genome sequencing of Roseivirga sp. D-25.</title>
        <authorList>
            <person name="Selvaratnam C."/>
            <person name="Thevarajoo S."/>
            <person name="Goh K.M."/>
            <person name="Eee R."/>
            <person name="Chan K.-G."/>
            <person name="Chong C.S."/>
        </authorList>
    </citation>
    <scope>NUCLEOTIDE SEQUENCE [LARGE SCALE GENOMIC DNA]</scope>
    <source>
        <strain evidence="3">D-25</strain>
    </source>
</reference>
<name>A0A0L8AGW8_9BACT</name>
<dbReference type="PATRIC" id="fig|1566026.4.peg.1802"/>
<keyword evidence="1" id="KW-1133">Transmembrane helix</keyword>
<dbReference type="Proteomes" id="UP000036908">
    <property type="component" value="Unassembled WGS sequence"/>
</dbReference>
<comment type="caution">
    <text evidence="2">The sequence shown here is derived from an EMBL/GenBank/DDBJ whole genome shotgun (WGS) entry which is preliminary data.</text>
</comment>
<dbReference type="OrthoDB" id="981799at2"/>
<dbReference type="EMBL" id="JSVA01000022">
    <property type="protein sequence ID" value="KOF01536.1"/>
    <property type="molecule type" value="Genomic_DNA"/>
</dbReference>
<protein>
    <submittedName>
        <fullName evidence="2">Uncharacterized protein</fullName>
    </submittedName>
</protein>
<dbReference type="AlphaFoldDB" id="A0A0L8AGW8"/>
<keyword evidence="1" id="KW-0472">Membrane</keyword>
<keyword evidence="3" id="KW-1185">Reference proteome</keyword>
<feature type="transmembrane region" description="Helical" evidence="1">
    <location>
        <begin position="12"/>
        <end position="30"/>
    </location>
</feature>
<sequence>MSPKISGIKSTLFYILGVLVAVFVVAQELITYQGLKIEFASEATDQQQNDDQGDEKEAVYEYTCELALPSTVVQLQAFIPVFIGTVIRESEDKEIQYPSVPLYDSPHYKTLFRKKISPNAP</sequence>